<keyword evidence="4" id="KW-1185">Reference proteome</keyword>
<dbReference type="KEGG" id="hsf:HLASA_0680"/>
<dbReference type="GeneID" id="62345451"/>
<sequence length="52" mass="5497">MLADLACTCERCDAPLDDDHLRLTMESAGGVRHAYECDCGAVTIAVSEPGTI</sequence>
<protein>
    <submittedName>
        <fullName evidence="1">Uncharacterized protein</fullName>
    </submittedName>
</protein>
<reference evidence="3" key="2">
    <citation type="submission" date="2015-05" db="EMBL/GenBank/DDBJ databases">
        <title>Complete genome sequence of Halanaeroarchaeum sulfurireducens type strain M27-SA2, a sulfate-reducer haloarchaeon from marine anoxic lake Medee.</title>
        <authorList>
            <person name="Messina E."/>
            <person name="Kublanov I.V."/>
            <person name="Toshchakov S."/>
            <person name="Arcadi E."/>
            <person name="La Spada G."/>
            <person name="La Cono V."/>
            <person name="Yakimov M.M."/>
        </authorList>
    </citation>
    <scope>NUCLEOTIDE SEQUENCE [LARGE SCALE GENOMIC DNA]</scope>
    <source>
        <strain evidence="3">M27-SA2</strain>
    </source>
</reference>
<dbReference type="RefSeq" id="WP_186007738.1">
    <property type="nucleotide sequence ID" value="NZ_CP008874.1"/>
</dbReference>
<reference evidence="2 3" key="3">
    <citation type="journal article" date="2016" name="Stand. Genomic Sci.">
        <title>Complete genome sequence of 'Halanaeroarchaeum sulfurireducens' M27-SA2, a sulfur-reducing and acetate-oxidizing haloarchaeon from the deep-sea hypersaline anoxic lake Medee.</title>
        <authorList>
            <person name="Messina E."/>
            <person name="Sorokin D.Y."/>
            <person name="Kublanov I.V."/>
            <person name="Toshchakov S."/>
            <person name="Lopatina A."/>
            <person name="Arcadi E."/>
            <person name="Smedile F."/>
            <person name="La Spada G."/>
            <person name="La Cono V."/>
            <person name="Yakimov M.M."/>
        </authorList>
    </citation>
    <scope>NUCLEOTIDE SEQUENCE [LARGE SCALE GENOMIC DNA]</scope>
    <source>
        <strain evidence="2 3">M27-SA2</strain>
    </source>
</reference>
<proteinExistence type="predicted"/>
<organism evidence="1 4">
    <name type="scientific">Halanaeroarchaeum sulfurireducens</name>
    <dbReference type="NCBI Taxonomy" id="1604004"/>
    <lineage>
        <taxon>Archaea</taxon>
        <taxon>Methanobacteriati</taxon>
        <taxon>Methanobacteriota</taxon>
        <taxon>Stenosarchaea group</taxon>
        <taxon>Halobacteria</taxon>
        <taxon>Halobacteriales</taxon>
        <taxon>Halobacteriaceae</taxon>
        <taxon>Halanaeroarchaeum</taxon>
    </lineage>
</organism>
<dbReference type="STRING" id="1604004.HLASA_0680"/>
<dbReference type="Proteomes" id="UP000060390">
    <property type="component" value="Chromosome"/>
</dbReference>
<dbReference type="AlphaFoldDB" id="A0A0F7PAI9"/>
<accession>A0A0F7PAI9</accession>
<dbReference type="EMBL" id="CP008874">
    <property type="protein sequence ID" value="AKH97180.1"/>
    <property type="molecule type" value="Genomic_DNA"/>
</dbReference>
<gene>
    <name evidence="2" type="ORF">HLASA_0680</name>
    <name evidence="1" type="ORF">HLASF_0684</name>
</gene>
<dbReference type="HOGENOM" id="CLU_210060_0_0_2"/>
<dbReference type="KEGG" id="hsu:HLASF_0684"/>
<reference evidence="1 4" key="1">
    <citation type="journal article" date="2015" name="ISME J.">
        <title>Elemental sulfur and acetate can support life of a novel strictly anaerobic haloarchaeon.</title>
        <authorList>
            <person name="Sorokin D.Y."/>
            <person name="Kublanov I.V."/>
            <person name="Gavrilov S.N."/>
            <person name="Rojo D."/>
            <person name="Roman P."/>
            <person name="Golyshin P.N."/>
            <person name="Slepak V.Z."/>
            <person name="Smedile F."/>
            <person name="Ferrer M."/>
            <person name="Messina E."/>
            <person name="La Cono V."/>
            <person name="Yakimov M.M."/>
        </authorList>
    </citation>
    <scope>NUCLEOTIDE SEQUENCE [LARGE SCALE GENOMIC DNA]</scope>
    <source>
        <strain evidence="1 4">HSR2</strain>
    </source>
</reference>
<dbReference type="EMBL" id="CP011564">
    <property type="protein sequence ID" value="ALG81581.1"/>
    <property type="molecule type" value="Genomic_DNA"/>
</dbReference>
<evidence type="ECO:0000313" key="1">
    <source>
        <dbReference type="EMBL" id="AKH97180.1"/>
    </source>
</evidence>
<dbReference type="Proteomes" id="UP000069906">
    <property type="component" value="Chromosome"/>
</dbReference>
<evidence type="ECO:0000313" key="3">
    <source>
        <dbReference type="Proteomes" id="UP000060390"/>
    </source>
</evidence>
<name>A0A0F7PAI9_9EURY</name>
<dbReference type="OrthoDB" id="198910at2157"/>
<evidence type="ECO:0000313" key="2">
    <source>
        <dbReference type="EMBL" id="ALG81581.1"/>
    </source>
</evidence>
<evidence type="ECO:0000313" key="4">
    <source>
        <dbReference type="Proteomes" id="UP000069906"/>
    </source>
</evidence>